<dbReference type="GO" id="GO:0009272">
    <property type="term" value="P:fungal-type cell wall biogenesis"/>
    <property type="evidence" value="ECO:0007669"/>
    <property type="project" value="UniProtKB-ARBA"/>
</dbReference>
<dbReference type="GO" id="GO:0016020">
    <property type="term" value="C:membrane"/>
    <property type="evidence" value="ECO:0007669"/>
    <property type="project" value="TreeGrafter"/>
</dbReference>
<protein>
    <submittedName>
        <fullName evidence="5">Chitin deacetylase</fullName>
    </submittedName>
</protein>
<dbReference type="InterPro" id="IPR050248">
    <property type="entry name" value="Polysacc_deacetylase_ArnD"/>
</dbReference>
<dbReference type="PROSITE" id="PS51677">
    <property type="entry name" value="NODB"/>
    <property type="match status" value="1"/>
</dbReference>
<dbReference type="SUPFAM" id="SSF88713">
    <property type="entry name" value="Glycoside hydrolase/deacetylase"/>
    <property type="match status" value="1"/>
</dbReference>
<dbReference type="Proteomes" id="UP000823405">
    <property type="component" value="Unassembled WGS sequence"/>
</dbReference>
<accession>A0A9P6R4G5</accession>
<dbReference type="InterPro" id="IPR002509">
    <property type="entry name" value="NODB_dom"/>
</dbReference>
<dbReference type="Gene3D" id="3.20.20.370">
    <property type="entry name" value="Glycoside hydrolase/deacetylase"/>
    <property type="match status" value="1"/>
</dbReference>
<comment type="caution">
    <text evidence="5">The sequence shown here is derived from an EMBL/GenBank/DDBJ whole genome shotgun (WGS) entry which is preliminary data.</text>
</comment>
<evidence type="ECO:0000313" key="6">
    <source>
        <dbReference type="Proteomes" id="UP000823405"/>
    </source>
</evidence>
<keyword evidence="1" id="KW-0479">Metal-binding</keyword>
<proteinExistence type="predicted"/>
<sequence>MKTDRQVEYHGIVYNYGDKAAEDKAEEGEDATGGHGGGHEHEHGSRGKNRMNMALYPPRNYVPDVNSPQVKAWVAEIDWSKVPNIPVATGIDAESPHYPKCPPVEELDRTTCWWSCYGCTAPTDIITCPSANQWGLTYDDGPNAVTRDLTRILQEKKLTATFFVVGSRVLEFPDILREHVAQGHHIGMHTWSHSGLTTLTNHEIVAEIRWTEKAIRDVTGLTMKYVRPPFGDIDNRVREILHQMGYTIVIWTKGWDTNDWKLLMHEIPQREIIQNFKVALDSRAIVRSSNDKLAGPITLEHDVSNDTVLVSKTLIEMATAKGLQPMNLATCLGDMTPYQRGSKLGPGGAVEKINGGDSTGSYRGMTGMEEQDFNTPSQRGGKKGGTKGSSSPSSTSDAVAAFRRSAVYAAMGLASVASIMLTL</sequence>
<keyword evidence="6" id="KW-1185">Reference proteome</keyword>
<organism evidence="5 6">
    <name type="scientific">Linnemannia gamsii</name>
    <dbReference type="NCBI Taxonomy" id="64522"/>
    <lineage>
        <taxon>Eukaryota</taxon>
        <taxon>Fungi</taxon>
        <taxon>Fungi incertae sedis</taxon>
        <taxon>Mucoromycota</taxon>
        <taxon>Mortierellomycotina</taxon>
        <taxon>Mortierellomycetes</taxon>
        <taxon>Mortierellales</taxon>
        <taxon>Mortierellaceae</taxon>
        <taxon>Linnemannia</taxon>
    </lineage>
</organism>
<dbReference type="PANTHER" id="PTHR10587:SF133">
    <property type="entry name" value="CHITIN DEACETYLASE 1-RELATED"/>
    <property type="match status" value="1"/>
</dbReference>
<keyword evidence="2" id="KW-0378">Hydrolase</keyword>
<evidence type="ECO:0000256" key="3">
    <source>
        <dbReference type="SAM" id="MobiDB-lite"/>
    </source>
</evidence>
<dbReference type="GO" id="GO:0004099">
    <property type="term" value="F:chitin deacetylase activity"/>
    <property type="evidence" value="ECO:0007669"/>
    <property type="project" value="TreeGrafter"/>
</dbReference>
<evidence type="ECO:0000256" key="1">
    <source>
        <dbReference type="ARBA" id="ARBA00022723"/>
    </source>
</evidence>
<feature type="region of interest" description="Disordered" evidence="3">
    <location>
        <begin position="343"/>
        <end position="396"/>
    </location>
</feature>
<dbReference type="OrthoDB" id="407355at2759"/>
<reference evidence="5" key="1">
    <citation type="journal article" date="2020" name="Fungal Divers.">
        <title>Resolving the Mortierellaceae phylogeny through synthesis of multi-gene phylogenetics and phylogenomics.</title>
        <authorList>
            <person name="Vandepol N."/>
            <person name="Liber J."/>
            <person name="Desiro A."/>
            <person name="Na H."/>
            <person name="Kennedy M."/>
            <person name="Barry K."/>
            <person name="Grigoriev I.V."/>
            <person name="Miller A.N."/>
            <person name="O'Donnell K."/>
            <person name="Stajich J.E."/>
            <person name="Bonito G."/>
        </authorList>
    </citation>
    <scope>NUCLEOTIDE SEQUENCE</scope>
    <source>
        <strain evidence="5">NVP60</strain>
    </source>
</reference>
<dbReference type="Pfam" id="PF01522">
    <property type="entry name" value="Polysacc_deac_1"/>
    <property type="match status" value="1"/>
</dbReference>
<feature type="region of interest" description="Disordered" evidence="3">
    <location>
        <begin position="20"/>
        <end position="51"/>
    </location>
</feature>
<dbReference type="InterPro" id="IPR011330">
    <property type="entry name" value="Glyco_hydro/deAcase_b/a-brl"/>
</dbReference>
<name>A0A9P6R4G5_9FUNG</name>
<feature type="domain" description="NodB homology" evidence="4">
    <location>
        <begin position="132"/>
        <end position="326"/>
    </location>
</feature>
<evidence type="ECO:0000256" key="2">
    <source>
        <dbReference type="ARBA" id="ARBA00022801"/>
    </source>
</evidence>
<dbReference type="GO" id="GO:0005975">
    <property type="term" value="P:carbohydrate metabolic process"/>
    <property type="evidence" value="ECO:0007669"/>
    <property type="project" value="InterPro"/>
</dbReference>
<dbReference type="GO" id="GO:0046872">
    <property type="term" value="F:metal ion binding"/>
    <property type="evidence" value="ECO:0007669"/>
    <property type="project" value="UniProtKB-KW"/>
</dbReference>
<dbReference type="PANTHER" id="PTHR10587">
    <property type="entry name" value="GLYCOSYL TRANSFERASE-RELATED"/>
    <property type="match status" value="1"/>
</dbReference>
<dbReference type="AlphaFoldDB" id="A0A9P6R4G5"/>
<evidence type="ECO:0000259" key="4">
    <source>
        <dbReference type="PROSITE" id="PS51677"/>
    </source>
</evidence>
<gene>
    <name evidence="5" type="primary">CDA2_15</name>
    <name evidence="5" type="ORF">BGZ97_011291</name>
</gene>
<dbReference type="EMBL" id="JAAAIN010000627">
    <property type="protein sequence ID" value="KAG0312302.1"/>
    <property type="molecule type" value="Genomic_DNA"/>
</dbReference>
<evidence type="ECO:0000313" key="5">
    <source>
        <dbReference type="EMBL" id="KAG0312302.1"/>
    </source>
</evidence>